<dbReference type="Pfam" id="PF02559">
    <property type="entry name" value="CarD_TRCF_RID"/>
    <property type="match status" value="1"/>
</dbReference>
<dbReference type="PANTHER" id="PTHR38447">
    <property type="entry name" value="TRANSCRIPTION FACTOR YDEB-RELATED"/>
    <property type="match status" value="1"/>
</dbReference>
<evidence type="ECO:0000313" key="2">
    <source>
        <dbReference type="EMBL" id="MBH1939301.1"/>
    </source>
</evidence>
<sequence>MFKKGDYIIYSCRGVCLIKDIKEKTIENKKNMYYIMHPVNIKNSIIMTPVDNEKVKMRKVMKKEKAEDIIDTLLDNSDLPRITDKKMRERVYNKMLKEGNPSELVEIINALNEEENEKRAEGRKKSATDEKYLEKAKELLFTELSVSLGVGFEQIKQRVESILQEKLKYC</sequence>
<dbReference type="InterPro" id="IPR003711">
    <property type="entry name" value="CarD-like/TRCF_RID"/>
</dbReference>
<dbReference type="Gene3D" id="1.20.58.1290">
    <property type="entry name" value="CarD-like, C-terminal domain"/>
    <property type="match status" value="1"/>
</dbReference>
<proteinExistence type="predicted"/>
<dbReference type="EMBL" id="JAEAGR010000001">
    <property type="protein sequence ID" value="MBH1939301.1"/>
    <property type="molecule type" value="Genomic_DNA"/>
</dbReference>
<accession>A0A8J7H4B6</accession>
<dbReference type="InterPro" id="IPR036101">
    <property type="entry name" value="CarD-like/TRCF_RID_sf"/>
</dbReference>
<reference evidence="2" key="1">
    <citation type="submission" date="2020-12" db="EMBL/GenBank/DDBJ databases">
        <title>M. sibirica DSM 26468T genome.</title>
        <authorList>
            <person name="Thieme N."/>
            <person name="Rettenmaier R."/>
            <person name="Zverlov V."/>
            <person name="Liebl W."/>
        </authorList>
    </citation>
    <scope>NUCLEOTIDE SEQUENCE</scope>
    <source>
        <strain evidence="2">DSM 26468</strain>
    </source>
</reference>
<dbReference type="RefSeq" id="WP_197659536.1">
    <property type="nucleotide sequence ID" value="NZ_JAEAGR010000001.1"/>
</dbReference>
<dbReference type="InterPro" id="IPR052531">
    <property type="entry name" value="CarD-like_regulator"/>
</dbReference>
<dbReference type="SUPFAM" id="SSF141259">
    <property type="entry name" value="CarD-like"/>
    <property type="match status" value="1"/>
</dbReference>
<dbReference type="AlphaFoldDB" id="A0A8J7H4B6"/>
<gene>
    <name evidence="2" type="ORF">I5677_00175</name>
</gene>
<organism evidence="2 3">
    <name type="scientific">Mobilitalea sibirica</name>
    <dbReference type="NCBI Taxonomy" id="1462919"/>
    <lineage>
        <taxon>Bacteria</taxon>
        <taxon>Bacillati</taxon>
        <taxon>Bacillota</taxon>
        <taxon>Clostridia</taxon>
        <taxon>Lachnospirales</taxon>
        <taxon>Lachnospiraceae</taxon>
        <taxon>Mobilitalea</taxon>
    </lineage>
</organism>
<dbReference type="Pfam" id="PF21095">
    <property type="entry name" value="CarD_C"/>
    <property type="match status" value="1"/>
</dbReference>
<dbReference type="InterPro" id="IPR042215">
    <property type="entry name" value="CarD-like_C"/>
</dbReference>
<name>A0A8J7H4B6_9FIRM</name>
<dbReference type="PANTHER" id="PTHR38447:SF1">
    <property type="entry name" value="RNA POLYMERASE-BINDING TRANSCRIPTION FACTOR CARD"/>
    <property type="match status" value="1"/>
</dbReference>
<evidence type="ECO:0000259" key="1">
    <source>
        <dbReference type="SMART" id="SM01058"/>
    </source>
</evidence>
<dbReference type="SMART" id="SM01058">
    <property type="entry name" value="CarD_TRCF"/>
    <property type="match status" value="1"/>
</dbReference>
<keyword evidence="3" id="KW-1185">Reference proteome</keyword>
<dbReference type="GO" id="GO:0009303">
    <property type="term" value="P:rRNA transcription"/>
    <property type="evidence" value="ECO:0007669"/>
    <property type="project" value="TreeGrafter"/>
</dbReference>
<protein>
    <submittedName>
        <fullName evidence="2">CarD family transcriptional regulator</fullName>
    </submittedName>
</protein>
<feature type="domain" description="CarD-like/TRCF RNAP-interacting" evidence="1">
    <location>
        <begin position="1"/>
        <end position="112"/>
    </location>
</feature>
<dbReference type="Gene3D" id="2.40.10.170">
    <property type="match status" value="1"/>
</dbReference>
<comment type="caution">
    <text evidence="2">The sequence shown here is derived from an EMBL/GenBank/DDBJ whole genome shotgun (WGS) entry which is preliminary data.</text>
</comment>
<evidence type="ECO:0000313" key="3">
    <source>
        <dbReference type="Proteomes" id="UP000623269"/>
    </source>
</evidence>
<dbReference type="InterPro" id="IPR048792">
    <property type="entry name" value="CarD_C"/>
</dbReference>
<dbReference type="Proteomes" id="UP000623269">
    <property type="component" value="Unassembled WGS sequence"/>
</dbReference>